<feature type="non-terminal residue" evidence="2">
    <location>
        <position position="210"/>
    </location>
</feature>
<feature type="region of interest" description="Disordered" evidence="1">
    <location>
        <begin position="1"/>
        <end position="26"/>
    </location>
</feature>
<keyword evidence="3" id="KW-1185">Reference proteome</keyword>
<feature type="non-terminal residue" evidence="2">
    <location>
        <position position="1"/>
    </location>
</feature>
<gene>
    <name evidence="2" type="ORF">N323_06160</name>
</gene>
<name>A0A091LKM9_CATAU</name>
<reference evidence="2 3" key="1">
    <citation type="submission" date="2014-04" db="EMBL/GenBank/DDBJ databases">
        <title>Genome evolution of avian class.</title>
        <authorList>
            <person name="Zhang G."/>
            <person name="Li C."/>
        </authorList>
    </citation>
    <scope>NUCLEOTIDE SEQUENCE [LARGE SCALE GENOMIC DNA]</scope>
    <source>
        <strain evidence="2">BGI_N323</strain>
    </source>
</reference>
<organism evidence="2 3">
    <name type="scientific">Cathartes aura</name>
    <name type="common">Turkey vulture</name>
    <name type="synonym">Vultur aura</name>
    <dbReference type="NCBI Taxonomy" id="43455"/>
    <lineage>
        <taxon>Eukaryota</taxon>
        <taxon>Metazoa</taxon>
        <taxon>Chordata</taxon>
        <taxon>Craniata</taxon>
        <taxon>Vertebrata</taxon>
        <taxon>Euteleostomi</taxon>
        <taxon>Archelosauria</taxon>
        <taxon>Archosauria</taxon>
        <taxon>Dinosauria</taxon>
        <taxon>Saurischia</taxon>
        <taxon>Theropoda</taxon>
        <taxon>Coelurosauria</taxon>
        <taxon>Aves</taxon>
        <taxon>Neognathae</taxon>
        <taxon>Neoaves</taxon>
        <taxon>Telluraves</taxon>
        <taxon>Accipitrimorphae</taxon>
        <taxon>Accipitriformes</taxon>
        <taxon>Cathartidae</taxon>
        <taxon>Cathartes</taxon>
    </lineage>
</organism>
<dbReference type="PANTHER" id="PTHR28634:SF1">
    <property type="entry name" value="ZINC FINGER B-BOX DOMAIN-CONTAINING PROTEIN 1"/>
    <property type="match status" value="1"/>
</dbReference>
<dbReference type="InterPro" id="IPR037688">
    <property type="entry name" value="ZBBX"/>
</dbReference>
<evidence type="ECO:0000313" key="3">
    <source>
        <dbReference type="Proteomes" id="UP000053745"/>
    </source>
</evidence>
<dbReference type="OrthoDB" id="6226111at2759"/>
<accession>A0A091LKM9</accession>
<evidence type="ECO:0000313" key="2">
    <source>
        <dbReference type="EMBL" id="KFP58680.1"/>
    </source>
</evidence>
<dbReference type="Proteomes" id="UP000053745">
    <property type="component" value="Unassembled WGS sequence"/>
</dbReference>
<sequence>VGMNKQGKTEPLKQCGRNPVSSKEVSQEKMIVCSHLERNAVQRESIKLKTMRRSLSSSKLPEKISNPTELMSSKYRLETQLQKNNKGSQELDSVCSSHSLVLPVVTKSSALQDVAKRQKSVSTRYWGLEGFFVVGTNPKQVMPEARSSLCADSSPMDSSILFPGGGKWVTERSLSEYADDSVVQGVLESQLNRPSGGLETQNRISPLTVA</sequence>
<dbReference type="AlphaFoldDB" id="A0A091LKM9"/>
<dbReference type="EMBL" id="KL333264">
    <property type="protein sequence ID" value="KFP58680.1"/>
    <property type="molecule type" value="Genomic_DNA"/>
</dbReference>
<protein>
    <submittedName>
        <fullName evidence="2">Uncharacterized protein</fullName>
    </submittedName>
</protein>
<evidence type="ECO:0000256" key="1">
    <source>
        <dbReference type="SAM" id="MobiDB-lite"/>
    </source>
</evidence>
<proteinExistence type="predicted"/>
<dbReference type="PANTHER" id="PTHR28634">
    <property type="entry name" value="ZINC FINGER B-BOX DOMAIN-CONTAINING PROTEIN 1"/>
    <property type="match status" value="1"/>
</dbReference>